<proteinExistence type="predicted"/>
<evidence type="ECO:0000313" key="3">
    <source>
        <dbReference type="EMBL" id="SDN96239.1"/>
    </source>
</evidence>
<dbReference type="Gene3D" id="3.30.70.270">
    <property type="match status" value="1"/>
</dbReference>
<dbReference type="InterPro" id="IPR050469">
    <property type="entry name" value="Diguanylate_Cyclase"/>
</dbReference>
<reference evidence="3 4" key="1">
    <citation type="submission" date="2016-10" db="EMBL/GenBank/DDBJ databases">
        <authorList>
            <person name="de Groot N.N."/>
        </authorList>
    </citation>
    <scope>NUCLEOTIDE SEQUENCE [LARGE SCALE GENOMIC DNA]</scope>
    <source>
        <strain evidence="3 4">CGMCC 1.5012</strain>
    </source>
</reference>
<dbReference type="GO" id="GO:0052621">
    <property type="term" value="F:diguanylate cyclase activity"/>
    <property type="evidence" value="ECO:0007669"/>
    <property type="project" value="TreeGrafter"/>
</dbReference>
<keyword evidence="1" id="KW-0812">Transmembrane</keyword>
<dbReference type="STRING" id="258515.SAMN05192585_1421"/>
<evidence type="ECO:0000313" key="4">
    <source>
        <dbReference type="Proteomes" id="UP000199182"/>
    </source>
</evidence>
<feature type="transmembrane region" description="Helical" evidence="1">
    <location>
        <begin position="47"/>
        <end position="64"/>
    </location>
</feature>
<dbReference type="SMART" id="SM00267">
    <property type="entry name" value="GGDEF"/>
    <property type="match status" value="1"/>
</dbReference>
<gene>
    <name evidence="3" type="ORF">SAMN05192585_1421</name>
</gene>
<sequence length="241" mass="27298">MALIVLVMIVYMLPNPWIGKVLTSMAIVAGFFIYAGLTIKTLTANEFAAGIVFVVLVLFIRAVGSYNNEYQRRMLFIKSRKLERLSRTDPMTGAYNRASLSRHIQDRMDKCRIEGHPLTLIILDIDDFKKINDRYGHLMGDKVLIDIVDLVRSRLQDTDLLFRWGGEEFIVLLQAPLAQAEVIAEDCRRSIAEIVYEGSLGVSCSFGLTEYREGDNMDTILARADQKLYLAKANGKNRVEV</sequence>
<dbReference type="OrthoDB" id="9807794at2"/>
<dbReference type="InterPro" id="IPR000160">
    <property type="entry name" value="GGDEF_dom"/>
</dbReference>
<keyword evidence="4" id="KW-1185">Reference proteome</keyword>
<dbReference type="InterPro" id="IPR029787">
    <property type="entry name" value="Nucleotide_cyclase"/>
</dbReference>
<protein>
    <submittedName>
        <fullName evidence="3">Diguanylate cyclase (GGDEF) domain-containing protein</fullName>
    </submittedName>
</protein>
<dbReference type="GO" id="GO:0005886">
    <property type="term" value="C:plasma membrane"/>
    <property type="evidence" value="ECO:0007669"/>
    <property type="project" value="TreeGrafter"/>
</dbReference>
<evidence type="ECO:0000256" key="1">
    <source>
        <dbReference type="SAM" id="Phobius"/>
    </source>
</evidence>
<dbReference type="EMBL" id="FNID01000042">
    <property type="protein sequence ID" value="SDN96239.1"/>
    <property type="molecule type" value="Genomic_DNA"/>
</dbReference>
<dbReference type="Proteomes" id="UP000199182">
    <property type="component" value="Unassembled WGS sequence"/>
</dbReference>
<accession>A0A1H0FP36</accession>
<dbReference type="Pfam" id="PF00990">
    <property type="entry name" value="GGDEF"/>
    <property type="match status" value="1"/>
</dbReference>
<dbReference type="InterPro" id="IPR043128">
    <property type="entry name" value="Rev_trsase/Diguanyl_cyclase"/>
</dbReference>
<name>A0A1H0FP36_9FIRM</name>
<dbReference type="PANTHER" id="PTHR45138:SF9">
    <property type="entry name" value="DIGUANYLATE CYCLASE DGCM-RELATED"/>
    <property type="match status" value="1"/>
</dbReference>
<dbReference type="AlphaFoldDB" id="A0A1H0FP36"/>
<feature type="domain" description="GGDEF" evidence="2">
    <location>
        <begin position="116"/>
        <end position="241"/>
    </location>
</feature>
<dbReference type="FunFam" id="3.30.70.270:FF:000001">
    <property type="entry name" value="Diguanylate cyclase domain protein"/>
    <property type="match status" value="1"/>
</dbReference>
<keyword evidence="1" id="KW-0472">Membrane</keyword>
<organism evidence="3 4">
    <name type="scientific">Acetanaerobacterium elongatum</name>
    <dbReference type="NCBI Taxonomy" id="258515"/>
    <lineage>
        <taxon>Bacteria</taxon>
        <taxon>Bacillati</taxon>
        <taxon>Bacillota</taxon>
        <taxon>Clostridia</taxon>
        <taxon>Eubacteriales</taxon>
        <taxon>Oscillospiraceae</taxon>
        <taxon>Acetanaerobacterium</taxon>
    </lineage>
</organism>
<dbReference type="PANTHER" id="PTHR45138">
    <property type="entry name" value="REGULATORY COMPONENTS OF SENSORY TRANSDUCTION SYSTEM"/>
    <property type="match status" value="1"/>
</dbReference>
<dbReference type="GO" id="GO:0043709">
    <property type="term" value="P:cell adhesion involved in single-species biofilm formation"/>
    <property type="evidence" value="ECO:0007669"/>
    <property type="project" value="TreeGrafter"/>
</dbReference>
<dbReference type="NCBIfam" id="TIGR00254">
    <property type="entry name" value="GGDEF"/>
    <property type="match status" value="1"/>
</dbReference>
<evidence type="ECO:0000259" key="2">
    <source>
        <dbReference type="PROSITE" id="PS50887"/>
    </source>
</evidence>
<dbReference type="PROSITE" id="PS50887">
    <property type="entry name" value="GGDEF"/>
    <property type="match status" value="1"/>
</dbReference>
<keyword evidence="1" id="KW-1133">Transmembrane helix</keyword>
<feature type="transmembrane region" description="Helical" evidence="1">
    <location>
        <begin position="21"/>
        <end position="41"/>
    </location>
</feature>
<dbReference type="SUPFAM" id="SSF55073">
    <property type="entry name" value="Nucleotide cyclase"/>
    <property type="match status" value="1"/>
</dbReference>
<dbReference type="CDD" id="cd01949">
    <property type="entry name" value="GGDEF"/>
    <property type="match status" value="1"/>
</dbReference>
<dbReference type="GO" id="GO:1902201">
    <property type="term" value="P:negative regulation of bacterial-type flagellum-dependent cell motility"/>
    <property type="evidence" value="ECO:0007669"/>
    <property type="project" value="TreeGrafter"/>
</dbReference>